<evidence type="ECO:0000256" key="2">
    <source>
        <dbReference type="ARBA" id="ARBA00022679"/>
    </source>
</evidence>
<keyword evidence="2 4" id="KW-0808">Transferase</keyword>
<accession>A0A645F3A2</accession>
<dbReference type="InterPro" id="IPR001296">
    <property type="entry name" value="Glyco_trans_1"/>
</dbReference>
<keyword evidence="1 4" id="KW-0328">Glycosyltransferase</keyword>
<gene>
    <name evidence="4" type="primary">mshA_115</name>
    <name evidence="4" type="ORF">SDC9_154399</name>
</gene>
<name>A0A645F3A2_9ZZZZ</name>
<dbReference type="PANTHER" id="PTHR12526">
    <property type="entry name" value="GLYCOSYLTRANSFERASE"/>
    <property type="match status" value="1"/>
</dbReference>
<dbReference type="SUPFAM" id="SSF53756">
    <property type="entry name" value="UDP-Glycosyltransferase/glycogen phosphorylase"/>
    <property type="match status" value="1"/>
</dbReference>
<dbReference type="AlphaFoldDB" id="A0A645F3A2"/>
<organism evidence="4">
    <name type="scientific">bioreactor metagenome</name>
    <dbReference type="NCBI Taxonomy" id="1076179"/>
    <lineage>
        <taxon>unclassified sequences</taxon>
        <taxon>metagenomes</taxon>
        <taxon>ecological metagenomes</taxon>
    </lineage>
</organism>
<protein>
    <submittedName>
        <fullName evidence="4">D-inositol-3-phosphate glycosyltransferase</fullName>
        <ecNumber evidence="4">2.4.1.250</ecNumber>
    </submittedName>
</protein>
<feature type="domain" description="Glycosyl transferase family 1" evidence="3">
    <location>
        <begin position="51"/>
        <end position="215"/>
    </location>
</feature>
<dbReference type="PANTHER" id="PTHR12526:SF510">
    <property type="entry name" value="D-INOSITOL 3-PHOSPHATE GLYCOSYLTRANSFERASE"/>
    <property type="match status" value="1"/>
</dbReference>
<comment type="caution">
    <text evidence="4">The sequence shown here is derived from an EMBL/GenBank/DDBJ whole genome shotgun (WGS) entry which is preliminary data.</text>
</comment>
<dbReference type="CDD" id="cd03801">
    <property type="entry name" value="GT4_PimA-like"/>
    <property type="match status" value="1"/>
</dbReference>
<dbReference type="Gene3D" id="3.40.50.2000">
    <property type="entry name" value="Glycogen Phosphorylase B"/>
    <property type="match status" value="2"/>
</dbReference>
<evidence type="ECO:0000259" key="3">
    <source>
        <dbReference type="Pfam" id="PF00534"/>
    </source>
</evidence>
<evidence type="ECO:0000256" key="1">
    <source>
        <dbReference type="ARBA" id="ARBA00022676"/>
    </source>
</evidence>
<reference evidence="4" key="1">
    <citation type="submission" date="2019-08" db="EMBL/GenBank/DDBJ databases">
        <authorList>
            <person name="Kucharzyk K."/>
            <person name="Murdoch R.W."/>
            <person name="Higgins S."/>
            <person name="Loffler F."/>
        </authorList>
    </citation>
    <scope>NUCLEOTIDE SEQUENCE</scope>
</reference>
<dbReference type="EMBL" id="VSSQ01053095">
    <property type="protein sequence ID" value="MPN07133.1"/>
    <property type="molecule type" value="Genomic_DNA"/>
</dbReference>
<dbReference type="Pfam" id="PF00534">
    <property type="entry name" value="Glycos_transf_1"/>
    <property type="match status" value="1"/>
</dbReference>
<sequence length="244" mass="26067">MVRLILFLARHVPQAVIVNSRATAATLPHARGLVVAAPGFEPAQLTSTPPQPEQPPVVGILGRISPTKGQLVFVQAAALVRDHYPEVRFRIIGQSLFGEDAYAERVRAEVQRLALSDIVEFIGHVTNPMAELDRLQLCVHASPTPEPFGQVIVEAMVRHIPVVATRGGGATEIMTPDPGAGPLGWLVEPNDPEGLATAILSALDDPADTAARAGNAFATASRRYPIAKTAEQITAVWRRVAPAR</sequence>
<evidence type="ECO:0000313" key="4">
    <source>
        <dbReference type="EMBL" id="MPN07133.1"/>
    </source>
</evidence>
<dbReference type="EC" id="2.4.1.250" evidence="4"/>
<proteinExistence type="predicted"/>
<dbReference type="GO" id="GO:0102710">
    <property type="term" value="F:D-inositol-3-phosphate glycosyltransferase activity"/>
    <property type="evidence" value="ECO:0007669"/>
    <property type="project" value="UniProtKB-EC"/>
</dbReference>